<feature type="domain" description="Dof-type" evidence="11">
    <location>
        <begin position="44"/>
        <end position="98"/>
    </location>
</feature>
<keyword evidence="3 9" id="KW-0862">Zinc</keyword>
<dbReference type="PROSITE" id="PS50884">
    <property type="entry name" value="ZF_DOF_2"/>
    <property type="match status" value="1"/>
</dbReference>
<evidence type="ECO:0000313" key="12">
    <source>
        <dbReference type="EMBL" id="KAL0365948.1"/>
    </source>
</evidence>
<comment type="subcellular location">
    <subcellularLocation>
        <location evidence="8 9">Nucleus</location>
    </subcellularLocation>
</comment>
<accession>A0AAW2QF32</accession>
<keyword evidence="2 8" id="KW-0863">Zinc-finger</keyword>
<keyword evidence="1 9" id="KW-0479">Metal-binding</keyword>
<evidence type="ECO:0000256" key="9">
    <source>
        <dbReference type="RuleBase" id="RU369094"/>
    </source>
</evidence>
<dbReference type="PROSITE" id="PS01361">
    <property type="entry name" value="ZF_DOF_1"/>
    <property type="match status" value="1"/>
</dbReference>
<dbReference type="InterPro" id="IPR045174">
    <property type="entry name" value="Dof"/>
</dbReference>
<evidence type="ECO:0000256" key="4">
    <source>
        <dbReference type="ARBA" id="ARBA00023015"/>
    </source>
</evidence>
<sequence>MSGSEAAPSPSITVSPAALALLGRATKSESNNYNDSSPQAEMTQNCPRCASSNTKFCYYNNYSLSQPRYFCKDCRRYWTQGGSLINVPVGGGCRKNRRRRTIKENNAAMNSAEESPTSLNTASMGASTSTASKSGTDHIDPPAAFPAKHVKNVYAMLKHRKPADLINGADDGELQGCTDDLYSTCPIEGCGCETFDIFSPDHDADYGGMKNLQI</sequence>
<dbReference type="GO" id="GO:0008270">
    <property type="term" value="F:zinc ion binding"/>
    <property type="evidence" value="ECO:0007669"/>
    <property type="project" value="UniProtKB-KW"/>
</dbReference>
<dbReference type="EMBL" id="JACGWJ010000015">
    <property type="protein sequence ID" value="KAL0365948.1"/>
    <property type="molecule type" value="Genomic_DNA"/>
</dbReference>
<reference evidence="12" key="1">
    <citation type="submission" date="2020-06" db="EMBL/GenBank/DDBJ databases">
        <authorList>
            <person name="Li T."/>
            <person name="Hu X."/>
            <person name="Zhang T."/>
            <person name="Song X."/>
            <person name="Zhang H."/>
            <person name="Dai N."/>
            <person name="Sheng W."/>
            <person name="Hou X."/>
            <person name="Wei L."/>
        </authorList>
    </citation>
    <scope>NUCLEOTIDE SEQUENCE</scope>
    <source>
        <strain evidence="12">G02</strain>
        <tissue evidence="12">Leaf</tissue>
    </source>
</reference>
<feature type="compositionally biased region" description="Polar residues" evidence="10">
    <location>
        <begin position="108"/>
        <end position="120"/>
    </location>
</feature>
<protein>
    <recommendedName>
        <fullName evidence="9">Dof zinc finger protein</fullName>
    </recommendedName>
</protein>
<dbReference type="GO" id="GO:0003700">
    <property type="term" value="F:DNA-binding transcription factor activity"/>
    <property type="evidence" value="ECO:0007669"/>
    <property type="project" value="UniProtKB-UniRule"/>
</dbReference>
<keyword evidence="7 8" id="KW-0539">Nucleus</keyword>
<dbReference type="PANTHER" id="PTHR31992">
    <property type="entry name" value="DOF ZINC FINGER PROTEIN DOF1.4-RELATED"/>
    <property type="match status" value="1"/>
</dbReference>
<keyword evidence="4 9" id="KW-0805">Transcription regulation</keyword>
<comment type="caution">
    <text evidence="12">The sequence shown here is derived from an EMBL/GenBank/DDBJ whole genome shotgun (WGS) entry which is preliminary data.</text>
</comment>
<proteinExistence type="predicted"/>
<feature type="compositionally biased region" description="Low complexity" evidence="10">
    <location>
        <begin position="121"/>
        <end position="134"/>
    </location>
</feature>
<evidence type="ECO:0000256" key="2">
    <source>
        <dbReference type="ARBA" id="ARBA00022771"/>
    </source>
</evidence>
<feature type="region of interest" description="Disordered" evidence="10">
    <location>
        <begin position="108"/>
        <end position="138"/>
    </location>
</feature>
<dbReference type="PANTHER" id="PTHR31992:SF285">
    <property type="entry name" value="DOF ZINC FINGER PROTEIN DOF4.6"/>
    <property type="match status" value="1"/>
</dbReference>
<evidence type="ECO:0000256" key="7">
    <source>
        <dbReference type="ARBA" id="ARBA00023242"/>
    </source>
</evidence>
<evidence type="ECO:0000256" key="1">
    <source>
        <dbReference type="ARBA" id="ARBA00022723"/>
    </source>
</evidence>
<dbReference type="GO" id="GO:0005634">
    <property type="term" value="C:nucleus"/>
    <property type="evidence" value="ECO:0007669"/>
    <property type="project" value="UniProtKB-SubCell"/>
</dbReference>
<dbReference type="GO" id="GO:0003677">
    <property type="term" value="F:DNA binding"/>
    <property type="evidence" value="ECO:0007669"/>
    <property type="project" value="UniProtKB-UniRule"/>
</dbReference>
<evidence type="ECO:0000256" key="10">
    <source>
        <dbReference type="SAM" id="MobiDB-lite"/>
    </source>
</evidence>
<gene>
    <name evidence="12" type="ORF">Sradi_3484900</name>
</gene>
<evidence type="ECO:0000259" key="11">
    <source>
        <dbReference type="PROSITE" id="PS50884"/>
    </source>
</evidence>
<dbReference type="Pfam" id="PF02701">
    <property type="entry name" value="Zn_ribbon_Dof"/>
    <property type="match status" value="1"/>
</dbReference>
<reference evidence="12" key="2">
    <citation type="journal article" date="2024" name="Plant">
        <title>Genomic evolution and insights into agronomic trait innovations of Sesamum species.</title>
        <authorList>
            <person name="Miao H."/>
            <person name="Wang L."/>
            <person name="Qu L."/>
            <person name="Liu H."/>
            <person name="Sun Y."/>
            <person name="Le M."/>
            <person name="Wang Q."/>
            <person name="Wei S."/>
            <person name="Zheng Y."/>
            <person name="Lin W."/>
            <person name="Duan Y."/>
            <person name="Cao H."/>
            <person name="Xiong S."/>
            <person name="Wang X."/>
            <person name="Wei L."/>
            <person name="Li C."/>
            <person name="Ma Q."/>
            <person name="Ju M."/>
            <person name="Zhao R."/>
            <person name="Li G."/>
            <person name="Mu C."/>
            <person name="Tian Q."/>
            <person name="Mei H."/>
            <person name="Zhang T."/>
            <person name="Gao T."/>
            <person name="Zhang H."/>
        </authorList>
    </citation>
    <scope>NUCLEOTIDE SEQUENCE</scope>
    <source>
        <strain evidence="12">G02</strain>
    </source>
</reference>
<evidence type="ECO:0000256" key="5">
    <source>
        <dbReference type="ARBA" id="ARBA00023125"/>
    </source>
</evidence>
<comment type="function">
    <text evidence="9">Transcription factor that binds specifically to a 5'-AA[AG]G-3' consensus core sequence.</text>
</comment>
<evidence type="ECO:0000256" key="3">
    <source>
        <dbReference type="ARBA" id="ARBA00022833"/>
    </source>
</evidence>
<keyword evidence="6 9" id="KW-0804">Transcription</keyword>
<organism evidence="12">
    <name type="scientific">Sesamum radiatum</name>
    <name type="common">Black benniseed</name>
    <dbReference type="NCBI Taxonomy" id="300843"/>
    <lineage>
        <taxon>Eukaryota</taxon>
        <taxon>Viridiplantae</taxon>
        <taxon>Streptophyta</taxon>
        <taxon>Embryophyta</taxon>
        <taxon>Tracheophyta</taxon>
        <taxon>Spermatophyta</taxon>
        <taxon>Magnoliopsida</taxon>
        <taxon>eudicotyledons</taxon>
        <taxon>Gunneridae</taxon>
        <taxon>Pentapetalae</taxon>
        <taxon>asterids</taxon>
        <taxon>lamiids</taxon>
        <taxon>Lamiales</taxon>
        <taxon>Pedaliaceae</taxon>
        <taxon>Sesamum</taxon>
    </lineage>
</organism>
<dbReference type="AlphaFoldDB" id="A0AAW2QF32"/>
<name>A0AAW2QF32_SESRA</name>
<evidence type="ECO:0000256" key="6">
    <source>
        <dbReference type="ARBA" id="ARBA00023163"/>
    </source>
</evidence>
<dbReference type="InterPro" id="IPR003851">
    <property type="entry name" value="Znf_Dof"/>
</dbReference>
<evidence type="ECO:0000256" key="8">
    <source>
        <dbReference type="PROSITE-ProRule" id="PRU00071"/>
    </source>
</evidence>
<keyword evidence="5 8" id="KW-0238">DNA-binding</keyword>